<evidence type="ECO:0000313" key="2">
    <source>
        <dbReference type="Proteomes" id="UP000800092"/>
    </source>
</evidence>
<dbReference type="OrthoDB" id="3886018at2759"/>
<evidence type="ECO:0000313" key="1">
    <source>
        <dbReference type="EMBL" id="KAF2233075.1"/>
    </source>
</evidence>
<organism evidence="1 2">
    <name type="scientific">Viridothelium virens</name>
    <name type="common">Speckled blister lichen</name>
    <name type="synonym">Trypethelium virens</name>
    <dbReference type="NCBI Taxonomy" id="1048519"/>
    <lineage>
        <taxon>Eukaryota</taxon>
        <taxon>Fungi</taxon>
        <taxon>Dikarya</taxon>
        <taxon>Ascomycota</taxon>
        <taxon>Pezizomycotina</taxon>
        <taxon>Dothideomycetes</taxon>
        <taxon>Dothideomycetes incertae sedis</taxon>
        <taxon>Trypetheliales</taxon>
        <taxon>Trypetheliaceae</taxon>
        <taxon>Viridothelium</taxon>
    </lineage>
</organism>
<dbReference type="Proteomes" id="UP000800092">
    <property type="component" value="Unassembled WGS sequence"/>
</dbReference>
<dbReference type="EMBL" id="ML991809">
    <property type="protein sequence ID" value="KAF2233075.1"/>
    <property type="molecule type" value="Genomic_DNA"/>
</dbReference>
<accession>A0A6A6H4Y6</accession>
<proteinExistence type="predicted"/>
<reference evidence="1" key="1">
    <citation type="journal article" date="2020" name="Stud. Mycol.">
        <title>101 Dothideomycetes genomes: a test case for predicting lifestyles and emergence of pathogens.</title>
        <authorList>
            <person name="Haridas S."/>
            <person name="Albert R."/>
            <person name="Binder M."/>
            <person name="Bloem J."/>
            <person name="Labutti K."/>
            <person name="Salamov A."/>
            <person name="Andreopoulos B."/>
            <person name="Baker S."/>
            <person name="Barry K."/>
            <person name="Bills G."/>
            <person name="Bluhm B."/>
            <person name="Cannon C."/>
            <person name="Castanera R."/>
            <person name="Culley D."/>
            <person name="Daum C."/>
            <person name="Ezra D."/>
            <person name="Gonzalez J."/>
            <person name="Henrissat B."/>
            <person name="Kuo A."/>
            <person name="Liang C."/>
            <person name="Lipzen A."/>
            <person name="Lutzoni F."/>
            <person name="Magnuson J."/>
            <person name="Mondo S."/>
            <person name="Nolan M."/>
            <person name="Ohm R."/>
            <person name="Pangilinan J."/>
            <person name="Park H.-J."/>
            <person name="Ramirez L."/>
            <person name="Alfaro M."/>
            <person name="Sun H."/>
            <person name="Tritt A."/>
            <person name="Yoshinaga Y."/>
            <person name="Zwiers L.-H."/>
            <person name="Turgeon B."/>
            <person name="Goodwin S."/>
            <person name="Spatafora J."/>
            <person name="Crous P."/>
            <person name="Grigoriev I."/>
        </authorList>
    </citation>
    <scope>NUCLEOTIDE SEQUENCE</scope>
    <source>
        <strain evidence="1">Tuck. ex Michener</strain>
    </source>
</reference>
<protein>
    <submittedName>
        <fullName evidence="1">Uncharacterized protein</fullName>
    </submittedName>
</protein>
<gene>
    <name evidence="1" type="ORF">EV356DRAFT_503920</name>
</gene>
<keyword evidence="2" id="KW-1185">Reference proteome</keyword>
<dbReference type="AlphaFoldDB" id="A0A6A6H4Y6"/>
<name>A0A6A6H4Y6_VIRVR</name>
<sequence>MSAPKKKHRISSVLEFIGRTIFYLALLGNGAQANLPTSSISNLKPLFRNETLCAINTCDALCSTDSGQPPGAASNIKIPNAAVMANATFDDFDESSPIKVDMAGVANRTRRPQKRTLIPVPELCDRRQYVRVLSNFVARERQWVRHDRGGNESRTTTGAWAFPDSGKSAVGVDELTGCTAVAVISSKGVFLSHSWESPFFRTEEGEEQDDESFLGYTYNAILEGNLVGLRALTARGRIHAFCISA</sequence>